<evidence type="ECO:0000256" key="2">
    <source>
        <dbReference type="ARBA" id="ARBA00022723"/>
    </source>
</evidence>
<proteinExistence type="predicted"/>
<keyword evidence="4" id="KW-0862">Zinc</keyword>
<dbReference type="InterPro" id="IPR002933">
    <property type="entry name" value="Peptidase_M20"/>
</dbReference>
<evidence type="ECO:0000313" key="7">
    <source>
        <dbReference type="Proteomes" id="UP001208935"/>
    </source>
</evidence>
<dbReference type="Pfam" id="PF07687">
    <property type="entry name" value="M20_dimer"/>
    <property type="match status" value="1"/>
</dbReference>
<accession>A0ABT3KW96</accession>
<gene>
    <name evidence="6" type="ORF">D5039_16075</name>
</gene>
<dbReference type="InterPro" id="IPR017150">
    <property type="entry name" value="Pept_M20_glutamate_carboxypep"/>
</dbReference>
<organism evidence="6 7">
    <name type="scientific">Verminephrobacter aporrectodeae subsp. tuberculatae</name>
    <dbReference type="NCBI Taxonomy" id="1110392"/>
    <lineage>
        <taxon>Bacteria</taxon>
        <taxon>Pseudomonadati</taxon>
        <taxon>Pseudomonadota</taxon>
        <taxon>Betaproteobacteria</taxon>
        <taxon>Burkholderiales</taxon>
        <taxon>Comamonadaceae</taxon>
        <taxon>Verminephrobacter</taxon>
    </lineage>
</organism>
<dbReference type="EMBL" id="QZCW01000003">
    <property type="protein sequence ID" value="MCW5322611.1"/>
    <property type="molecule type" value="Genomic_DNA"/>
</dbReference>
<evidence type="ECO:0000256" key="3">
    <source>
        <dbReference type="ARBA" id="ARBA00022801"/>
    </source>
</evidence>
<evidence type="ECO:0000259" key="5">
    <source>
        <dbReference type="Pfam" id="PF07687"/>
    </source>
</evidence>
<dbReference type="PANTHER" id="PTHR43808:SF9">
    <property type="entry name" value="BLL0789 PROTEIN"/>
    <property type="match status" value="1"/>
</dbReference>
<dbReference type="PROSITE" id="PS00758">
    <property type="entry name" value="ARGE_DAPE_CPG2_1"/>
    <property type="match status" value="1"/>
</dbReference>
<dbReference type="PANTHER" id="PTHR43808">
    <property type="entry name" value="ACETYLORNITHINE DEACETYLASE"/>
    <property type="match status" value="1"/>
</dbReference>
<keyword evidence="7" id="KW-1185">Reference proteome</keyword>
<dbReference type="InterPro" id="IPR036264">
    <property type="entry name" value="Bact_exopeptidase_dim_dom"/>
</dbReference>
<sequence length="387" mass="40205">MQDTASHAQLRARVLDWLAGQGPAMQALLRKVVDIDSGSRDEAGVGAVASALRERLEAAGVAVQCEPVPGYGVLLHGQVPGAGEGAPILLMGHMDTVYPAGTAARRPFRVEGDRAYGPGVADMKSGLVMNVFVAEAFARCGGLKTPLQLLFSCDEEIGSQATRERIMAKARGARAVFNAEPGRVSGNLVTSRKGSMVVEFEIEGVAAHAGINPAAGASAIDALARKILALHAFTDPATGTTANVGVVQGGVVPNMVAPHARAELDLRFTSDTDPDLLLARVRAVVEEPSLPHTRGRITAARRTLPMRPTPEPLLALYQRGAKSLGFEVQGEFTGGAADSGLTASVGAPTLCATGPVGGHAHTEREYCELATCVPRAQAVALAILDHP</sequence>
<dbReference type="CDD" id="cd03885">
    <property type="entry name" value="M20_CPDG2"/>
    <property type="match status" value="1"/>
</dbReference>
<reference evidence="7" key="1">
    <citation type="submission" date="2023-07" db="EMBL/GenBank/DDBJ databases">
        <title>Verminephrobacter genomes.</title>
        <authorList>
            <person name="Lund M.B."/>
        </authorList>
    </citation>
    <scope>NUCLEOTIDE SEQUENCE [LARGE SCALE GENOMIC DNA]</scope>
    <source>
        <strain evidence="7">AtM5-05</strain>
    </source>
</reference>
<dbReference type="Pfam" id="PF01546">
    <property type="entry name" value="Peptidase_M20"/>
    <property type="match status" value="1"/>
</dbReference>
<dbReference type="SUPFAM" id="SSF55031">
    <property type="entry name" value="Bacterial exopeptidase dimerisation domain"/>
    <property type="match status" value="1"/>
</dbReference>
<dbReference type="Proteomes" id="UP001208935">
    <property type="component" value="Unassembled WGS sequence"/>
</dbReference>
<dbReference type="InterPro" id="IPR001261">
    <property type="entry name" value="ArgE/DapE_CS"/>
</dbReference>
<name>A0ABT3KW96_9BURK</name>
<dbReference type="InterPro" id="IPR011650">
    <property type="entry name" value="Peptidase_M20_dimer"/>
</dbReference>
<evidence type="ECO:0000256" key="4">
    <source>
        <dbReference type="ARBA" id="ARBA00022833"/>
    </source>
</evidence>
<dbReference type="Gene3D" id="3.40.630.10">
    <property type="entry name" value="Zn peptidases"/>
    <property type="match status" value="1"/>
</dbReference>
<evidence type="ECO:0000256" key="1">
    <source>
        <dbReference type="ARBA" id="ARBA00001947"/>
    </source>
</evidence>
<feature type="domain" description="Peptidase M20 dimerisation" evidence="5">
    <location>
        <begin position="191"/>
        <end position="290"/>
    </location>
</feature>
<comment type="caution">
    <text evidence="6">The sequence shown here is derived from an EMBL/GenBank/DDBJ whole genome shotgun (WGS) entry which is preliminary data.</text>
</comment>
<evidence type="ECO:0000313" key="6">
    <source>
        <dbReference type="EMBL" id="MCW5322611.1"/>
    </source>
</evidence>
<dbReference type="SUPFAM" id="SSF53187">
    <property type="entry name" value="Zn-dependent exopeptidases"/>
    <property type="match status" value="1"/>
</dbReference>
<dbReference type="PIRSF" id="PIRSF037238">
    <property type="entry name" value="Carboxypeptidase_G2"/>
    <property type="match status" value="1"/>
</dbReference>
<keyword evidence="2" id="KW-0479">Metal-binding</keyword>
<comment type="cofactor">
    <cofactor evidence="1">
        <name>Zn(2+)</name>
        <dbReference type="ChEBI" id="CHEBI:29105"/>
    </cofactor>
</comment>
<keyword evidence="3" id="KW-0378">Hydrolase</keyword>
<protein>
    <submittedName>
        <fullName evidence="6">M20 family peptidase</fullName>
    </submittedName>
</protein>
<dbReference type="Gene3D" id="3.30.70.360">
    <property type="match status" value="1"/>
</dbReference>
<dbReference type="InterPro" id="IPR050072">
    <property type="entry name" value="Peptidase_M20A"/>
</dbReference>